<dbReference type="PANTHER" id="PTHR42923">
    <property type="entry name" value="PROTOPORPHYRINOGEN OXIDASE"/>
    <property type="match status" value="1"/>
</dbReference>
<dbReference type="GO" id="GO:0016491">
    <property type="term" value="F:oxidoreductase activity"/>
    <property type="evidence" value="ECO:0007669"/>
    <property type="project" value="InterPro"/>
</dbReference>
<evidence type="ECO:0000259" key="2">
    <source>
        <dbReference type="Pfam" id="PF01593"/>
    </source>
</evidence>
<accession>A0A4P5NKJ9</accession>
<feature type="signal peptide" evidence="1">
    <location>
        <begin position="1"/>
        <end position="36"/>
    </location>
</feature>
<feature type="chain" id="PRO_5020590347" description="Amine oxidase domain-containing protein" evidence="1">
    <location>
        <begin position="37"/>
        <end position="631"/>
    </location>
</feature>
<feature type="domain" description="Amine oxidase" evidence="2">
    <location>
        <begin position="366"/>
        <end position="625"/>
    </location>
</feature>
<comment type="caution">
    <text evidence="3">The sequence shown here is derived from an EMBL/GenBank/DDBJ whole genome shotgun (WGS) entry which is preliminary data.</text>
</comment>
<name>A0A4P5NKJ9_9PROT</name>
<evidence type="ECO:0000313" key="3">
    <source>
        <dbReference type="EMBL" id="GCE82240.1"/>
    </source>
</evidence>
<dbReference type="InterPro" id="IPR050464">
    <property type="entry name" value="Zeta_carotene_desat/Oxidored"/>
</dbReference>
<protein>
    <recommendedName>
        <fullName evidence="2">Amine oxidase domain-containing protein</fullName>
    </recommendedName>
</protein>
<evidence type="ECO:0000313" key="4">
    <source>
        <dbReference type="Proteomes" id="UP000315095"/>
    </source>
</evidence>
<dbReference type="InterPro" id="IPR036188">
    <property type="entry name" value="FAD/NAD-bd_sf"/>
</dbReference>
<keyword evidence="4" id="KW-1185">Reference proteome</keyword>
<dbReference type="Proteomes" id="UP000315095">
    <property type="component" value="Unassembled WGS sequence"/>
</dbReference>
<dbReference type="AlphaFoldDB" id="A0A4P5NKJ9"/>
<dbReference type="SUPFAM" id="SSF51905">
    <property type="entry name" value="FAD/NAD(P)-binding domain"/>
    <property type="match status" value="2"/>
</dbReference>
<dbReference type="EMBL" id="BDLU01000013">
    <property type="protein sequence ID" value="GCE82240.1"/>
    <property type="molecule type" value="Genomic_DNA"/>
</dbReference>
<reference evidence="4" key="1">
    <citation type="submission" date="2017-01" db="EMBL/GenBank/DDBJ databases">
        <title>Komagataeibacter sp. MSKU9 whole genome sequencing project.</title>
        <authorList>
            <person name="Matsutani M."/>
            <person name="Naloka K."/>
            <person name="Theeragool G."/>
            <person name="Yakushi T."/>
            <person name="Matsushita K."/>
        </authorList>
    </citation>
    <scope>NUCLEOTIDE SEQUENCE [LARGE SCALE GENOMIC DNA]</scope>
    <source>
        <strain evidence="4">MSKU9</strain>
    </source>
</reference>
<keyword evidence="1" id="KW-0732">Signal</keyword>
<dbReference type="PANTHER" id="PTHR42923:SF3">
    <property type="entry name" value="PROTOPORPHYRINOGEN OXIDASE"/>
    <property type="match status" value="1"/>
</dbReference>
<dbReference type="Gene3D" id="3.50.50.60">
    <property type="entry name" value="FAD/NAD(P)-binding domain"/>
    <property type="match status" value="2"/>
</dbReference>
<evidence type="ECO:0000256" key="1">
    <source>
        <dbReference type="SAM" id="SignalP"/>
    </source>
</evidence>
<sequence>MSDKSPADTPRITRRNVIQGVILPIMANAMPSAAHAAPPAPVSPNNGTAASCPPLRTGLRGQYPGSFEVAHAARDGLFAGQVTATDTGEHYDLVVVGAGISGLSAALFYQRAMGPDARILLLDNHDDFGGHAKRNALQYKGQTYLGYGGTMSIETPFPYSYTATSLLMDLGIRPDTYSSYLKTSRLKGLEPAVFYDRENFGKDQLVPGYHEKNWDRFFHDSPLDNETRADLLRLHTQTINYLPDLTPDARQALLRTISYETFLRRYANMSDGAIRFFAGKAFRNNMRVDTCPAYDAMKADAPGFNGMEVTHDSPHESAIFHFPDGNATVARLLVGRLVPSFFGTPQTAASVVMAQGNYSRLDLPGPVRIRLNSMVVRVEHTGDPTRPNDNKPVRVVYQKPDGTSDTRHAVMADNVIMACFNNIIPFIVPSLPEAQKDALKYPSKVPMQYSSVLLRNGQALRRCGTQSIYAPCSYHTRLLVDEPVDIGGYTTNPSPDHPTMVHLLRNANAPGHPRKEQNRLGRQEMLAMTFPEIEAKTRDQLQRMFGPLGFNHEQDIVGLTVNRWPHGYAYTYDTLGDPYMPAALRPHIIGRQPYGRIAIANADSTAAAFTNTAIDAAERAVQECLVSRGYT</sequence>
<organism evidence="3 4">
    <name type="scientific">Komagataeibacter diospyri</name>
    <dbReference type="NCBI Taxonomy" id="1932662"/>
    <lineage>
        <taxon>Bacteria</taxon>
        <taxon>Pseudomonadati</taxon>
        <taxon>Pseudomonadota</taxon>
        <taxon>Alphaproteobacteria</taxon>
        <taxon>Acetobacterales</taxon>
        <taxon>Acetobacteraceae</taxon>
        <taxon>Komagataeibacter</taxon>
    </lineage>
</organism>
<dbReference type="RefSeq" id="WP_227002312.1">
    <property type="nucleotide sequence ID" value="NZ_BDLU01000013.1"/>
</dbReference>
<gene>
    <name evidence="3" type="ORF">MSKU9_0381</name>
</gene>
<proteinExistence type="predicted"/>
<dbReference type="Pfam" id="PF01593">
    <property type="entry name" value="Amino_oxidase"/>
    <property type="match status" value="1"/>
</dbReference>
<dbReference type="InterPro" id="IPR002937">
    <property type="entry name" value="Amino_oxidase"/>
</dbReference>
<dbReference type="Pfam" id="PF13450">
    <property type="entry name" value="NAD_binding_8"/>
    <property type="match status" value="1"/>
</dbReference>